<evidence type="ECO:0000256" key="1">
    <source>
        <dbReference type="SAM" id="MobiDB-lite"/>
    </source>
</evidence>
<dbReference type="Proteomes" id="UP000503447">
    <property type="component" value="Chromosome"/>
</dbReference>
<dbReference type="KEGG" id="ftj:FTUN_2511"/>
<feature type="region of interest" description="Disordered" evidence="1">
    <location>
        <begin position="60"/>
        <end position="85"/>
    </location>
</feature>
<evidence type="ECO:0000313" key="3">
    <source>
        <dbReference type="Proteomes" id="UP000503447"/>
    </source>
</evidence>
<accession>A0A6M5YM31</accession>
<name>A0A6M5YM31_9BACT</name>
<gene>
    <name evidence="2" type="ORF">FTUN_2511</name>
</gene>
<reference evidence="3" key="1">
    <citation type="submission" date="2020-05" db="EMBL/GenBank/DDBJ databases">
        <title>Frigoriglobus tundricola gen. nov., sp. nov., a psychrotolerant cellulolytic planctomycete of the family Gemmataceae with two divergent copies of 16S rRNA gene.</title>
        <authorList>
            <person name="Kulichevskaya I.S."/>
            <person name="Ivanova A.A."/>
            <person name="Naumoff D.G."/>
            <person name="Beletsky A.V."/>
            <person name="Rijpstra W.I.C."/>
            <person name="Sinninghe Damste J.S."/>
            <person name="Mardanov A.V."/>
            <person name="Ravin N.V."/>
            <person name="Dedysh S.N."/>
        </authorList>
    </citation>
    <scope>NUCLEOTIDE SEQUENCE [LARGE SCALE GENOMIC DNA]</scope>
    <source>
        <strain evidence="3">PL17</strain>
    </source>
</reference>
<dbReference type="EMBL" id="CP053452">
    <property type="protein sequence ID" value="QJW94985.1"/>
    <property type="molecule type" value="Genomic_DNA"/>
</dbReference>
<keyword evidence="3" id="KW-1185">Reference proteome</keyword>
<evidence type="ECO:0000313" key="2">
    <source>
        <dbReference type="EMBL" id="QJW94985.1"/>
    </source>
</evidence>
<dbReference type="RefSeq" id="WP_171470867.1">
    <property type="nucleotide sequence ID" value="NZ_CP053452.2"/>
</dbReference>
<protein>
    <submittedName>
        <fullName evidence="2">Uncharacterized protein</fullName>
    </submittedName>
</protein>
<proteinExistence type="predicted"/>
<dbReference type="AlphaFoldDB" id="A0A6M5YM31"/>
<organism evidence="2 3">
    <name type="scientific">Frigoriglobus tundricola</name>
    <dbReference type="NCBI Taxonomy" id="2774151"/>
    <lineage>
        <taxon>Bacteria</taxon>
        <taxon>Pseudomonadati</taxon>
        <taxon>Planctomycetota</taxon>
        <taxon>Planctomycetia</taxon>
        <taxon>Gemmatales</taxon>
        <taxon>Gemmataceae</taxon>
        <taxon>Frigoriglobus</taxon>
    </lineage>
</organism>
<sequence>MSDEVEARTGANVRGVTTAERAGLALVAWWSGYSAGASGDDLDLLLRRLECHLRRTLRTAEESEVRQGHASGLRDRREWRGGATE</sequence>